<dbReference type="Pfam" id="PF13746">
    <property type="entry name" value="Fer4_18"/>
    <property type="match status" value="1"/>
</dbReference>
<dbReference type="NCBIfam" id="TIGR02745">
    <property type="entry name" value="ccoG_rdxA_fixG"/>
    <property type="match status" value="1"/>
</dbReference>
<protein>
    <submittedName>
        <fullName evidence="10">Cytochrome c oxidase accessory protein CcoG</fullName>
    </submittedName>
</protein>
<comment type="caution">
    <text evidence="10">The sequence shown here is derived from an EMBL/GenBank/DDBJ whole genome shotgun (WGS) entry which is preliminary data.</text>
</comment>
<dbReference type="GO" id="GO:0046872">
    <property type="term" value="F:metal ion binding"/>
    <property type="evidence" value="ECO:0007669"/>
    <property type="project" value="UniProtKB-KW"/>
</dbReference>
<dbReference type="InterPro" id="IPR014116">
    <property type="entry name" value="Cyt_c_oxidase_cbb3_FixG"/>
</dbReference>
<evidence type="ECO:0000256" key="5">
    <source>
        <dbReference type="ARBA" id="ARBA00023004"/>
    </source>
</evidence>
<dbReference type="PROSITE" id="PS51379">
    <property type="entry name" value="4FE4S_FER_2"/>
    <property type="match status" value="1"/>
</dbReference>
<keyword evidence="5" id="KW-0408">Iron</keyword>
<sequence length="512" mass="57167">MCCCDSIYARALILEHTMTDISTSITPAASPNPGRKRAEVSPPTQSTSMYKARDPIFPKLVHGKFRRIKWIFMAVSLGIYYLLPWLRWDRGPTLPDQAVLLDFAHQRLYLFGLEIWAQEFYYVTGLLIISALLLFLVTALAGRVWCGYACPQTVWTDLMIAVERIWQGDRNARLKLAKAPWSLDKTWRLAGTHVSWLLIGLATGGALVFYFADAPTLFMELVNFEAPAVAYVFIGIFTATTYVLGGLSREQVCTYMCPWPRIQGAMFDADSLLITYRGYRGEPRGPHKKGDTWEGRGDCIDCNQCVVVCPAGIDIRNGAQLECIQCALCIDACDEVMTKVGRPTKLIAYDTYRNLEAEAHGERARIRLIRPRTILYAGLTALVGGLMLFGLSQKSIFEMNVVPDRNPLFVQLSDGSIRNGYEIRLLNKRRETRTFALSVSLPEAKVNVVGIDGENPPITVAPDDVRSIKVYVSVPREKAATLTATTPVTIAARDKDDGTETSRETTFKGPER</sequence>
<dbReference type="Gene3D" id="2.60.40.10">
    <property type="entry name" value="Immunoglobulins"/>
    <property type="match status" value="1"/>
</dbReference>
<keyword evidence="8" id="KW-0812">Transmembrane</keyword>
<feature type="transmembrane region" description="Helical" evidence="8">
    <location>
        <begin position="228"/>
        <end position="247"/>
    </location>
</feature>
<dbReference type="PANTHER" id="PTHR30176:SF3">
    <property type="entry name" value="FERREDOXIN-TYPE PROTEIN NAPH"/>
    <property type="match status" value="1"/>
</dbReference>
<feature type="domain" description="4Fe-4S ferredoxin-type" evidence="9">
    <location>
        <begin position="289"/>
        <end position="318"/>
    </location>
</feature>
<evidence type="ECO:0000256" key="8">
    <source>
        <dbReference type="SAM" id="Phobius"/>
    </source>
</evidence>
<dbReference type="InterPro" id="IPR051684">
    <property type="entry name" value="Electron_Trans/Redox"/>
</dbReference>
<feature type="region of interest" description="Disordered" evidence="7">
    <location>
        <begin position="24"/>
        <end position="47"/>
    </location>
</feature>
<dbReference type="GO" id="GO:0005886">
    <property type="term" value="C:plasma membrane"/>
    <property type="evidence" value="ECO:0007669"/>
    <property type="project" value="TreeGrafter"/>
</dbReference>
<keyword evidence="4" id="KW-0249">Electron transport</keyword>
<dbReference type="SUPFAM" id="SSF54862">
    <property type="entry name" value="4Fe-4S ferredoxins"/>
    <property type="match status" value="1"/>
</dbReference>
<evidence type="ECO:0000256" key="1">
    <source>
        <dbReference type="ARBA" id="ARBA00022448"/>
    </source>
</evidence>
<dbReference type="Pfam" id="PF12801">
    <property type="entry name" value="Fer4_5"/>
    <property type="match status" value="1"/>
</dbReference>
<keyword evidence="2" id="KW-0004">4Fe-4S</keyword>
<keyword evidence="3" id="KW-0479">Metal-binding</keyword>
<feature type="transmembrane region" description="Helical" evidence="8">
    <location>
        <begin position="194"/>
        <end position="212"/>
    </location>
</feature>
<dbReference type="InterPro" id="IPR032879">
    <property type="entry name" value="FixG_C"/>
</dbReference>
<keyword evidence="11" id="KW-1185">Reference proteome</keyword>
<keyword evidence="8" id="KW-0472">Membrane</keyword>
<evidence type="ECO:0000256" key="4">
    <source>
        <dbReference type="ARBA" id="ARBA00022982"/>
    </source>
</evidence>
<proteinExistence type="predicted"/>
<evidence type="ECO:0000256" key="7">
    <source>
        <dbReference type="SAM" id="MobiDB-lite"/>
    </source>
</evidence>
<feature type="transmembrane region" description="Helical" evidence="8">
    <location>
        <begin position="373"/>
        <end position="391"/>
    </location>
</feature>
<gene>
    <name evidence="10" type="primary">ccoG</name>
    <name evidence="10" type="ORF">JDN41_05360</name>
</gene>
<feature type="compositionally biased region" description="Basic and acidic residues" evidence="7">
    <location>
        <begin position="492"/>
        <end position="512"/>
    </location>
</feature>
<dbReference type="Proteomes" id="UP000623250">
    <property type="component" value="Unassembled WGS sequence"/>
</dbReference>
<evidence type="ECO:0000256" key="3">
    <source>
        <dbReference type="ARBA" id="ARBA00022723"/>
    </source>
</evidence>
<evidence type="ECO:0000259" key="9">
    <source>
        <dbReference type="PROSITE" id="PS51379"/>
    </source>
</evidence>
<dbReference type="EMBL" id="JAEMUK010000010">
    <property type="protein sequence ID" value="MBJ7542981.1"/>
    <property type="molecule type" value="Genomic_DNA"/>
</dbReference>
<evidence type="ECO:0000256" key="6">
    <source>
        <dbReference type="ARBA" id="ARBA00023014"/>
    </source>
</evidence>
<evidence type="ECO:0000313" key="11">
    <source>
        <dbReference type="Proteomes" id="UP000623250"/>
    </source>
</evidence>
<feature type="region of interest" description="Disordered" evidence="7">
    <location>
        <begin position="491"/>
        <end position="512"/>
    </location>
</feature>
<dbReference type="Pfam" id="PF11614">
    <property type="entry name" value="FixG_C"/>
    <property type="match status" value="1"/>
</dbReference>
<feature type="transmembrane region" description="Helical" evidence="8">
    <location>
        <begin position="68"/>
        <end position="86"/>
    </location>
</feature>
<dbReference type="PROSITE" id="PS00198">
    <property type="entry name" value="4FE4S_FER_1"/>
    <property type="match status" value="1"/>
</dbReference>
<accession>A0A8I1KJI9</accession>
<keyword evidence="8" id="KW-1133">Transmembrane helix</keyword>
<dbReference type="InterPro" id="IPR013783">
    <property type="entry name" value="Ig-like_fold"/>
</dbReference>
<feature type="transmembrane region" description="Helical" evidence="8">
    <location>
        <begin position="120"/>
        <end position="141"/>
    </location>
</feature>
<dbReference type="InterPro" id="IPR017896">
    <property type="entry name" value="4Fe4S_Fe-S-bd"/>
</dbReference>
<reference evidence="10 11" key="1">
    <citation type="submission" date="2020-12" db="EMBL/GenBank/DDBJ databases">
        <title>Revised draft genomes of Rhodomicrobium vannielii ATCC 17100 and Rhodomicrobium udaipurense JA643.</title>
        <authorList>
            <person name="Conners E.M."/>
            <person name="Davenport E.J."/>
            <person name="Bose A."/>
        </authorList>
    </citation>
    <scope>NUCLEOTIDE SEQUENCE [LARGE SCALE GENOMIC DNA]</scope>
    <source>
        <strain evidence="10 11">JA643</strain>
    </source>
</reference>
<organism evidence="10 11">
    <name type="scientific">Rhodomicrobium udaipurense</name>
    <dbReference type="NCBI Taxonomy" id="1202716"/>
    <lineage>
        <taxon>Bacteria</taxon>
        <taxon>Pseudomonadati</taxon>
        <taxon>Pseudomonadota</taxon>
        <taxon>Alphaproteobacteria</taxon>
        <taxon>Hyphomicrobiales</taxon>
        <taxon>Hyphomicrobiaceae</taxon>
        <taxon>Rhodomicrobium</taxon>
    </lineage>
</organism>
<keyword evidence="1" id="KW-0813">Transport</keyword>
<dbReference type="InterPro" id="IPR017900">
    <property type="entry name" value="4Fe4S_Fe_S_CS"/>
</dbReference>
<dbReference type="GO" id="GO:0051539">
    <property type="term" value="F:4 iron, 4 sulfur cluster binding"/>
    <property type="evidence" value="ECO:0007669"/>
    <property type="project" value="UniProtKB-KW"/>
</dbReference>
<dbReference type="PANTHER" id="PTHR30176">
    <property type="entry name" value="FERREDOXIN-TYPE PROTEIN NAPH"/>
    <property type="match status" value="1"/>
</dbReference>
<keyword evidence="6" id="KW-0411">Iron-sulfur</keyword>
<dbReference type="AlphaFoldDB" id="A0A8I1KJI9"/>
<name>A0A8I1KJI9_9HYPH</name>
<evidence type="ECO:0000256" key="2">
    <source>
        <dbReference type="ARBA" id="ARBA00022485"/>
    </source>
</evidence>
<evidence type="ECO:0000313" key="10">
    <source>
        <dbReference type="EMBL" id="MBJ7542981.1"/>
    </source>
</evidence>